<feature type="region of interest" description="Disordered" evidence="1">
    <location>
        <begin position="84"/>
        <end position="139"/>
    </location>
</feature>
<accession>A0A8H5HTQ4</accession>
<feature type="compositionally biased region" description="Basic and acidic residues" evidence="1">
    <location>
        <begin position="499"/>
        <end position="513"/>
    </location>
</feature>
<dbReference type="Proteomes" id="UP000518752">
    <property type="component" value="Unassembled WGS sequence"/>
</dbReference>
<feature type="compositionally biased region" description="Low complexity" evidence="1">
    <location>
        <begin position="365"/>
        <end position="387"/>
    </location>
</feature>
<dbReference type="AlphaFoldDB" id="A0A8H5HTQ4"/>
<feature type="region of interest" description="Disordered" evidence="1">
    <location>
        <begin position="499"/>
        <end position="538"/>
    </location>
</feature>
<keyword evidence="3" id="KW-1185">Reference proteome</keyword>
<feature type="compositionally biased region" description="Low complexity" evidence="1">
    <location>
        <begin position="901"/>
        <end position="914"/>
    </location>
</feature>
<feature type="region of interest" description="Disordered" evidence="1">
    <location>
        <begin position="677"/>
        <end position="703"/>
    </location>
</feature>
<proteinExistence type="predicted"/>
<name>A0A8H5HTQ4_9AGAR</name>
<sequence length="1037" mass="111935">MSMRNRNVPGRLSVAQAVSSANAFQAEAGPSKTSGTNPYSFKAPAHKHAHHLHSIPPREKSTRTLIVDHMLWVHGRTRFAQARAELGMTDRSGGPTSSNYTHRRRPENCEEEEEVGSEGEDVSVLKGRREPSDDEEARLHAQDLQLARSLRIRAEGLEKVINSMLVQPPPTRLHFEDDLYLDPNQHTLPNGVRLRLALGTLINDFFTRQAPPPPFRHKKYAASMSSNSPITTHTSDSSTAVAGLLPPALNVLVPISAYGERKAAKRAAKRYQKEQASSASYSISQANPTTQISSSSNYSLSFSSKISSRVSTLYLDGADPETANSPPAFRCPRHLHTGCEICVEAKEPFSVKGAGGKGKARERTVSSANTSVASTPTPGSSFAAPSWPSTSSSSVGLGTFSSQRVTPVGIAPDGGGISGYQDPSIAGGYSGGVGEGLLKPAINGSALRRRTLAPYTQRSLRGGAETEADSTGTGYTKLSELLSRFLRLSALVSTELGREVKEGREGKDVDETRTTISGGSTTKQGVGGGRGSSESYTLPPSREWYHLVAGILTRATLQGYLTAGWRGVNALECLMGVGLGIDLEHTVRRAPGSTPTTSPANNNGDDRFTETGTDSQREVSPSSSVDNQEVDAEPDMLTEDEDLFKQFNPDELPSLAQAVAILFPSLGLDWDLDMDENDDEGSEQRVSRMFPRQRKKQPSAAEAEFANEMNERLRQFLEIPESTPDLSTHMEDLAWQYPAEPMERAATRFLEAVAGWRGKPELESPQYKKKPPRTWPSASSLNGTIGSSAPPIPLESLVHSNPTTPTMTYSIPTQAPPKLKRPSIDLYFMHPDDFVVTSQSISSPNVPSGSPLINNIAPIAPRNLSMDIPHLTASHVGGSHRRQSLSNTMTYSAPSHPQPHPRSSSFPQSSLGSTPPFPARSSQSPRSSHAVPMPQNHLASAPTPPSQFPFYSQTPRTSQPPPQSQSSGASPTSSMMPSQRLTPVGQQIPVWNAATGVWMPAAPSQVEMGSDVSGRKRPRSPERLQSMGMGPIPKRPR</sequence>
<feature type="region of interest" description="Disordered" evidence="1">
    <location>
        <begin position="1002"/>
        <end position="1037"/>
    </location>
</feature>
<evidence type="ECO:0000256" key="1">
    <source>
        <dbReference type="SAM" id="MobiDB-lite"/>
    </source>
</evidence>
<feature type="region of interest" description="Disordered" evidence="1">
    <location>
        <begin position="588"/>
        <end position="630"/>
    </location>
</feature>
<feature type="compositionally biased region" description="Acidic residues" evidence="1">
    <location>
        <begin position="109"/>
        <end position="121"/>
    </location>
</feature>
<dbReference type="EMBL" id="JAACJN010000024">
    <property type="protein sequence ID" value="KAF5389070.1"/>
    <property type="molecule type" value="Genomic_DNA"/>
</dbReference>
<reference evidence="2 3" key="1">
    <citation type="journal article" date="2020" name="ISME J.">
        <title>Uncovering the hidden diversity of litter-decomposition mechanisms in mushroom-forming fungi.</title>
        <authorList>
            <person name="Floudas D."/>
            <person name="Bentzer J."/>
            <person name="Ahren D."/>
            <person name="Johansson T."/>
            <person name="Persson P."/>
            <person name="Tunlid A."/>
        </authorList>
    </citation>
    <scope>NUCLEOTIDE SEQUENCE [LARGE SCALE GENOMIC DNA]</scope>
    <source>
        <strain evidence="2 3">CBS 406.79</strain>
    </source>
</reference>
<comment type="caution">
    <text evidence="2">The sequence shown here is derived from an EMBL/GenBank/DDBJ whole genome shotgun (WGS) entry which is preliminary data.</text>
</comment>
<evidence type="ECO:0000313" key="3">
    <source>
        <dbReference type="Proteomes" id="UP000518752"/>
    </source>
</evidence>
<feature type="compositionally biased region" description="Basic and acidic residues" evidence="1">
    <location>
        <begin position="127"/>
        <end position="139"/>
    </location>
</feature>
<organism evidence="2 3">
    <name type="scientific">Collybiopsis confluens</name>
    <dbReference type="NCBI Taxonomy" id="2823264"/>
    <lineage>
        <taxon>Eukaryota</taxon>
        <taxon>Fungi</taxon>
        <taxon>Dikarya</taxon>
        <taxon>Basidiomycota</taxon>
        <taxon>Agaricomycotina</taxon>
        <taxon>Agaricomycetes</taxon>
        <taxon>Agaricomycetidae</taxon>
        <taxon>Agaricales</taxon>
        <taxon>Marasmiineae</taxon>
        <taxon>Omphalotaceae</taxon>
        <taxon>Collybiopsis</taxon>
    </lineage>
</organism>
<feature type="region of interest" description="Disordered" evidence="1">
    <location>
        <begin position="870"/>
        <end position="980"/>
    </location>
</feature>
<dbReference type="OrthoDB" id="2534923at2759"/>
<feature type="compositionally biased region" description="Basic residues" evidence="1">
    <location>
        <begin position="44"/>
        <end position="53"/>
    </location>
</feature>
<evidence type="ECO:0000313" key="2">
    <source>
        <dbReference type="EMBL" id="KAF5389070.1"/>
    </source>
</evidence>
<feature type="compositionally biased region" description="Low complexity" evidence="1">
    <location>
        <begin position="964"/>
        <end position="978"/>
    </location>
</feature>
<gene>
    <name evidence="2" type="ORF">D9757_004997</name>
</gene>
<feature type="compositionally biased region" description="Polar residues" evidence="1">
    <location>
        <begin position="610"/>
        <end position="627"/>
    </location>
</feature>
<feature type="compositionally biased region" description="Polar residues" evidence="1">
    <location>
        <begin position="593"/>
        <end position="603"/>
    </location>
</feature>
<feature type="region of interest" description="Disordered" evidence="1">
    <location>
        <begin position="352"/>
        <end position="387"/>
    </location>
</feature>
<feature type="region of interest" description="Disordered" evidence="1">
    <location>
        <begin position="25"/>
        <end position="56"/>
    </location>
</feature>
<protein>
    <submittedName>
        <fullName evidence="2">Uncharacterized protein</fullName>
    </submittedName>
</protein>